<dbReference type="PANTHER" id="PTHR22888">
    <property type="entry name" value="CYTOCHROME C OXIDASE, SUBUNIT II"/>
    <property type="match status" value="1"/>
</dbReference>
<dbReference type="SUPFAM" id="SSF81464">
    <property type="entry name" value="Cytochrome c oxidase subunit II-like, transmembrane region"/>
    <property type="match status" value="1"/>
</dbReference>
<evidence type="ECO:0000256" key="12">
    <source>
        <dbReference type="PIRNR" id="PIRNR000292"/>
    </source>
</evidence>
<comment type="function">
    <text evidence="12">Catalyzes quinol oxidation with the concomitant reduction of oxygen to water. Subunit II transfers the electrons from a quinol to the binuclear center of the catalytic subunit I.</text>
</comment>
<dbReference type="Gene3D" id="1.10.287.90">
    <property type="match status" value="1"/>
</dbReference>
<evidence type="ECO:0000256" key="9">
    <source>
        <dbReference type="ARBA" id="ARBA00022989"/>
    </source>
</evidence>
<comment type="caution">
    <text evidence="16">The sequence shown here is derived from an EMBL/GenBank/DDBJ whole genome shotgun (WGS) entry which is preliminary data.</text>
</comment>
<keyword evidence="3 12" id="KW-0813">Transport</keyword>
<dbReference type="InterPro" id="IPR006333">
    <property type="entry name" value="Cyt_o_ubiquinol_oxidase_su2"/>
</dbReference>
<evidence type="ECO:0000313" key="16">
    <source>
        <dbReference type="EMBL" id="MFD1674610.1"/>
    </source>
</evidence>
<dbReference type="Pfam" id="PF00116">
    <property type="entry name" value="COX2"/>
    <property type="match status" value="1"/>
</dbReference>
<dbReference type="InterPro" id="IPR036257">
    <property type="entry name" value="Cyt_c_oxidase_su2_TM_sf"/>
</dbReference>
<organism evidence="16 17">
    <name type="scientific">Alicyclobacillus fodiniaquatilis</name>
    <dbReference type="NCBI Taxonomy" id="1661150"/>
    <lineage>
        <taxon>Bacteria</taxon>
        <taxon>Bacillati</taxon>
        <taxon>Bacillota</taxon>
        <taxon>Bacilli</taxon>
        <taxon>Bacillales</taxon>
        <taxon>Alicyclobacillaceae</taxon>
        <taxon>Alicyclobacillus</taxon>
    </lineage>
</organism>
<dbReference type="Proteomes" id="UP001597079">
    <property type="component" value="Unassembled WGS sequence"/>
</dbReference>
<keyword evidence="11 12" id="KW-0472">Membrane</keyword>
<reference evidence="17" key="1">
    <citation type="journal article" date="2019" name="Int. J. Syst. Evol. Microbiol.">
        <title>The Global Catalogue of Microorganisms (GCM) 10K type strain sequencing project: providing services to taxonomists for standard genome sequencing and annotation.</title>
        <authorList>
            <consortium name="The Broad Institute Genomics Platform"/>
            <consortium name="The Broad Institute Genome Sequencing Center for Infectious Disease"/>
            <person name="Wu L."/>
            <person name="Ma J."/>
        </authorList>
    </citation>
    <scope>NUCLEOTIDE SEQUENCE [LARGE SCALE GENOMIC DNA]</scope>
    <source>
        <strain evidence="17">CGMCC 1.12286</strain>
    </source>
</reference>
<comment type="subcellular location">
    <subcellularLocation>
        <location evidence="1">Cell membrane</location>
        <topology evidence="1">Multi-pass membrane protein</topology>
    </subcellularLocation>
</comment>
<keyword evidence="6 13" id="KW-0812">Transmembrane</keyword>
<dbReference type="PIRSF" id="PIRSF000292">
    <property type="entry name" value="Ubi_od_II"/>
    <property type="match status" value="1"/>
</dbReference>
<evidence type="ECO:0000256" key="7">
    <source>
        <dbReference type="ARBA" id="ARBA00022729"/>
    </source>
</evidence>
<keyword evidence="4 12" id="KW-1003">Cell membrane</keyword>
<comment type="similarity">
    <text evidence="2 12">Belongs to the cytochrome c oxidase subunit 2 family.</text>
</comment>
<evidence type="ECO:0000256" key="3">
    <source>
        <dbReference type="ARBA" id="ARBA00022448"/>
    </source>
</evidence>
<dbReference type="InterPro" id="IPR011759">
    <property type="entry name" value="Cyt_c_oxidase_su2_TM_dom"/>
</dbReference>
<evidence type="ECO:0000256" key="6">
    <source>
        <dbReference type="ARBA" id="ARBA00022692"/>
    </source>
</evidence>
<proteinExistence type="inferred from homology"/>
<evidence type="ECO:0000259" key="15">
    <source>
        <dbReference type="PROSITE" id="PS50999"/>
    </source>
</evidence>
<accession>A0ABW4JF94</accession>
<keyword evidence="9 13" id="KW-1133">Transmembrane helix</keyword>
<dbReference type="InterPro" id="IPR034227">
    <property type="entry name" value="CuRO_UO_II"/>
</dbReference>
<dbReference type="EMBL" id="JBHUCX010000020">
    <property type="protein sequence ID" value="MFD1674610.1"/>
    <property type="molecule type" value="Genomic_DNA"/>
</dbReference>
<dbReference type="RefSeq" id="WP_377942471.1">
    <property type="nucleotide sequence ID" value="NZ_JBHUCX010000020.1"/>
</dbReference>
<keyword evidence="10 12" id="KW-0560">Oxidoreductase</keyword>
<evidence type="ECO:0000259" key="14">
    <source>
        <dbReference type="PROSITE" id="PS50857"/>
    </source>
</evidence>
<dbReference type="InterPro" id="IPR045187">
    <property type="entry name" value="CcO_II"/>
</dbReference>
<dbReference type="SUPFAM" id="SSF49503">
    <property type="entry name" value="Cupredoxins"/>
    <property type="match status" value="1"/>
</dbReference>
<dbReference type="PROSITE" id="PS51257">
    <property type="entry name" value="PROKAR_LIPOPROTEIN"/>
    <property type="match status" value="1"/>
</dbReference>
<sequence length="293" mass="33389">MKFLRFPPPGKMALILIPFLLTGCGERYFLFNTAGPVAEIERNLIYTTFVLTAIVVIPVIALMFYIIRRFRDTPDNPAPYRPEWAQSHRLEFVVWGVPILIICVLGVVTVRDTFRLVRPTTSMSGTPLTIQVTSLDWKWLFQYPDQKIATVNYCEIPTNRPVRFILTSDAPMNSFWVPQLGGQEYTMPGMAMRLWLQADKPGSYFGSGANFSGREFAHMKFNVIAKSENDFQQWIQQTKSTAPALTKAGYQKLTQQNVVDKQTFSSFPSGVFEQNIKSEGGMYMKHELKEATD</sequence>
<feature type="transmembrane region" description="Helical" evidence="13">
    <location>
        <begin position="44"/>
        <end position="67"/>
    </location>
</feature>
<evidence type="ECO:0000256" key="1">
    <source>
        <dbReference type="ARBA" id="ARBA00004651"/>
    </source>
</evidence>
<dbReference type="EC" id="1.10.3.-" evidence="12"/>
<dbReference type="CDD" id="cd04212">
    <property type="entry name" value="CuRO_UO_II"/>
    <property type="match status" value="1"/>
</dbReference>
<dbReference type="PANTHER" id="PTHR22888:SF18">
    <property type="entry name" value="CYTOCHROME BO(3) UBIQUINOL OXIDASE SUBUNIT 2"/>
    <property type="match status" value="1"/>
</dbReference>
<feature type="domain" description="Cytochrome oxidase subunit II transmembrane region profile" evidence="15">
    <location>
        <begin position="22"/>
        <end position="120"/>
    </location>
</feature>
<keyword evidence="8 12" id="KW-0249">Electron transport</keyword>
<evidence type="ECO:0000256" key="5">
    <source>
        <dbReference type="ARBA" id="ARBA00022660"/>
    </source>
</evidence>
<dbReference type="Gene3D" id="2.60.40.420">
    <property type="entry name" value="Cupredoxins - blue copper proteins"/>
    <property type="match status" value="1"/>
</dbReference>
<evidence type="ECO:0000256" key="11">
    <source>
        <dbReference type="ARBA" id="ARBA00023136"/>
    </source>
</evidence>
<name>A0ABW4JF94_9BACL</name>
<evidence type="ECO:0000256" key="2">
    <source>
        <dbReference type="ARBA" id="ARBA00007866"/>
    </source>
</evidence>
<keyword evidence="7" id="KW-0732">Signal</keyword>
<keyword evidence="17" id="KW-1185">Reference proteome</keyword>
<protein>
    <recommendedName>
        <fullName evidence="12">Quinol oxidase subunit 2</fullName>
        <ecNumber evidence="12">1.10.3.-</ecNumber>
    </recommendedName>
</protein>
<feature type="domain" description="Cytochrome oxidase subunit II copper A binding" evidence="14">
    <location>
        <begin position="125"/>
        <end position="237"/>
    </location>
</feature>
<evidence type="ECO:0000256" key="4">
    <source>
        <dbReference type="ARBA" id="ARBA00022475"/>
    </source>
</evidence>
<gene>
    <name evidence="16" type="ORF">ACFSB2_07810</name>
</gene>
<dbReference type="PROSITE" id="PS50999">
    <property type="entry name" value="COX2_TM"/>
    <property type="match status" value="1"/>
</dbReference>
<evidence type="ECO:0000256" key="13">
    <source>
        <dbReference type="SAM" id="Phobius"/>
    </source>
</evidence>
<evidence type="ECO:0000256" key="10">
    <source>
        <dbReference type="ARBA" id="ARBA00023002"/>
    </source>
</evidence>
<keyword evidence="5 12" id="KW-0679">Respiratory chain</keyword>
<dbReference type="InterPro" id="IPR008972">
    <property type="entry name" value="Cupredoxin"/>
</dbReference>
<dbReference type="PROSITE" id="PS50857">
    <property type="entry name" value="COX2_CUA"/>
    <property type="match status" value="1"/>
</dbReference>
<comment type="catalytic activity">
    <reaction evidence="12">
        <text>2 a quinol + O2 = 2 a quinone + 2 H2O</text>
        <dbReference type="Rhea" id="RHEA:55376"/>
        <dbReference type="ChEBI" id="CHEBI:15377"/>
        <dbReference type="ChEBI" id="CHEBI:15379"/>
        <dbReference type="ChEBI" id="CHEBI:24646"/>
        <dbReference type="ChEBI" id="CHEBI:132124"/>
    </reaction>
</comment>
<dbReference type="InterPro" id="IPR002429">
    <property type="entry name" value="CcO_II-like_C"/>
</dbReference>
<feature type="transmembrane region" description="Helical" evidence="13">
    <location>
        <begin position="88"/>
        <end position="110"/>
    </location>
</feature>
<evidence type="ECO:0000256" key="8">
    <source>
        <dbReference type="ARBA" id="ARBA00022982"/>
    </source>
</evidence>
<evidence type="ECO:0000313" key="17">
    <source>
        <dbReference type="Proteomes" id="UP001597079"/>
    </source>
</evidence>